<dbReference type="RefSeq" id="WP_229793711.1">
    <property type="nucleotide sequence ID" value="NZ_BMXB01000005.1"/>
</dbReference>
<dbReference type="InterPro" id="IPR050144">
    <property type="entry name" value="AAE_transporter"/>
</dbReference>
<evidence type="ECO:0000256" key="6">
    <source>
        <dbReference type="ARBA" id="ARBA00022989"/>
    </source>
</evidence>
<evidence type="ECO:0000256" key="7">
    <source>
        <dbReference type="ARBA" id="ARBA00023136"/>
    </source>
</evidence>
<proteinExistence type="inferred from homology"/>
<evidence type="ECO:0000256" key="2">
    <source>
        <dbReference type="ARBA" id="ARBA00009854"/>
    </source>
</evidence>
<dbReference type="InterPro" id="IPR006512">
    <property type="entry name" value="YidE_YbjL"/>
</dbReference>
<dbReference type="Gene3D" id="3.30.70.1450">
    <property type="entry name" value="Regulator of K+ conductance, C-terminal domain"/>
    <property type="match status" value="2"/>
</dbReference>
<evidence type="ECO:0000259" key="9">
    <source>
        <dbReference type="PROSITE" id="PS51202"/>
    </source>
</evidence>
<evidence type="ECO:0000256" key="1">
    <source>
        <dbReference type="ARBA" id="ARBA00004651"/>
    </source>
</evidence>
<dbReference type="NCBIfam" id="TIGR01625">
    <property type="entry name" value="YidE_YbjL_dupl"/>
    <property type="match status" value="2"/>
</dbReference>
<keyword evidence="4" id="KW-1003">Cell membrane</keyword>
<dbReference type="PANTHER" id="PTHR30445:SF3">
    <property type="entry name" value="TRANSPORT PROTEIN YIDE-RELATED"/>
    <property type="match status" value="1"/>
</dbReference>
<dbReference type="EMBL" id="BMXB01000005">
    <property type="protein sequence ID" value="GHA36490.1"/>
    <property type="molecule type" value="Genomic_DNA"/>
</dbReference>
<comment type="subcellular location">
    <subcellularLocation>
        <location evidence="1">Cell membrane</location>
        <topology evidence="1">Multi-pass membrane protein</topology>
    </subcellularLocation>
</comment>
<dbReference type="Pfam" id="PF02080">
    <property type="entry name" value="TrkA_C"/>
    <property type="match status" value="2"/>
</dbReference>
<reference evidence="10" key="1">
    <citation type="journal article" date="2014" name="Int. J. Syst. Evol. Microbiol.">
        <title>Complete genome sequence of Corynebacterium casei LMG S-19264T (=DSM 44701T), isolated from a smear-ripened cheese.</title>
        <authorList>
            <consortium name="US DOE Joint Genome Institute (JGI-PGF)"/>
            <person name="Walter F."/>
            <person name="Albersmeier A."/>
            <person name="Kalinowski J."/>
            <person name="Ruckert C."/>
        </authorList>
    </citation>
    <scope>NUCLEOTIDE SEQUENCE</scope>
    <source>
        <strain evidence="10">KCTC 12719</strain>
    </source>
</reference>
<evidence type="ECO:0000313" key="10">
    <source>
        <dbReference type="EMBL" id="GHA36490.1"/>
    </source>
</evidence>
<dbReference type="Proteomes" id="UP000610456">
    <property type="component" value="Unassembled WGS sequence"/>
</dbReference>
<accession>A0A918SFW5</accession>
<dbReference type="GO" id="GO:0006813">
    <property type="term" value="P:potassium ion transport"/>
    <property type="evidence" value="ECO:0007669"/>
    <property type="project" value="InterPro"/>
</dbReference>
<keyword evidence="7 8" id="KW-0472">Membrane</keyword>
<feature type="domain" description="RCK C-terminal" evidence="9">
    <location>
        <begin position="189"/>
        <end position="272"/>
    </location>
</feature>
<evidence type="ECO:0000256" key="8">
    <source>
        <dbReference type="SAM" id="Phobius"/>
    </source>
</evidence>
<dbReference type="SUPFAM" id="SSF116726">
    <property type="entry name" value="TrkA C-terminal domain-like"/>
    <property type="match status" value="2"/>
</dbReference>
<evidence type="ECO:0000256" key="3">
    <source>
        <dbReference type="ARBA" id="ARBA00022448"/>
    </source>
</evidence>
<feature type="transmembrane region" description="Helical" evidence="8">
    <location>
        <begin position="64"/>
        <end position="89"/>
    </location>
</feature>
<feature type="transmembrane region" description="Helical" evidence="8">
    <location>
        <begin position="6"/>
        <end position="27"/>
    </location>
</feature>
<feature type="domain" description="RCK C-terminal" evidence="9">
    <location>
        <begin position="274"/>
        <end position="356"/>
    </location>
</feature>
<sequence>MTDFLIDFLGTDYIALFIIIGIGIQLGRIRFKGVSFDSSAVIFVAMLYGHLLHLQEINFALPPIIQQVGLLLFIFTIGMQAGPSFFEVLKTQGSKLILLAIVAVATGALVTVVFSLGFDIDSQIAAGLFTGALTSTPGLAAAIEATQSPLASIGYGIAYPFGVIGVILFVKLAPKMLRAKLAKEEEKFLSEARMNTSEVINRNFIITNDNVDGKSLKDLDIRMMTKANISRIMRPDEVSVPATAEAILRKGDLVKAVGTEEALKRVEVLLGKITDKEITPSGLYDVRWYVISRYKVVNKTLGELNLQDNYKATVTRIRRAGIDLPARPSLKLRFGDRLLISSSTGNVNSLSSLFGDSMKDVETTSFLPVALGIVVGLLLGAIEIPLPGGGSFSLGITGGVLIAALVLSRIGKTGSVIWNLPVTGNLILRQLGLLLFLTPVGLSAGSQVGVTIQEYGFSLFGIAAGITLIPMIVVVILGRYFMNVNLFSLLGALTGGMTSTPGLSAVDSMTTTGGPQIAYAAVYPFALVFIIICTQVLAYIL</sequence>
<feature type="transmembrane region" description="Helical" evidence="8">
    <location>
        <begin position="517"/>
        <end position="540"/>
    </location>
</feature>
<name>A0A918SFW5_9FLAO</name>
<keyword evidence="5 8" id="KW-0812">Transmembrane</keyword>
<feature type="transmembrane region" description="Helical" evidence="8">
    <location>
        <begin position="392"/>
        <end position="410"/>
    </location>
</feature>
<dbReference type="InterPro" id="IPR036721">
    <property type="entry name" value="RCK_C_sf"/>
</dbReference>
<dbReference type="GO" id="GO:0005886">
    <property type="term" value="C:plasma membrane"/>
    <property type="evidence" value="ECO:0007669"/>
    <property type="project" value="UniProtKB-SubCell"/>
</dbReference>
<comment type="caution">
    <text evidence="10">The sequence shown here is derived from an EMBL/GenBank/DDBJ whole genome shotgun (WGS) entry which is preliminary data.</text>
</comment>
<comment type="similarity">
    <text evidence="2">Belongs to the AAE transporter (TC 2.A.81) family.</text>
</comment>
<protein>
    <submittedName>
        <fullName evidence="10">Transporter</fullName>
    </submittedName>
</protein>
<feature type="transmembrane region" description="Helical" evidence="8">
    <location>
        <begin position="366"/>
        <end position="386"/>
    </location>
</feature>
<keyword evidence="11" id="KW-1185">Reference proteome</keyword>
<feature type="transmembrane region" description="Helical" evidence="8">
    <location>
        <begin position="153"/>
        <end position="173"/>
    </location>
</feature>
<evidence type="ECO:0000256" key="5">
    <source>
        <dbReference type="ARBA" id="ARBA00022692"/>
    </source>
</evidence>
<dbReference type="PROSITE" id="PS51202">
    <property type="entry name" value="RCK_C"/>
    <property type="match status" value="2"/>
</dbReference>
<feature type="transmembrane region" description="Helical" evidence="8">
    <location>
        <begin position="96"/>
        <end position="118"/>
    </location>
</feature>
<reference evidence="10" key="2">
    <citation type="submission" date="2020-09" db="EMBL/GenBank/DDBJ databases">
        <authorList>
            <person name="Sun Q."/>
            <person name="Kim S."/>
        </authorList>
    </citation>
    <scope>NUCLEOTIDE SEQUENCE</scope>
    <source>
        <strain evidence="10">KCTC 12719</strain>
    </source>
</reference>
<organism evidence="10 11">
    <name type="scientific">Salinimicrobium marinum</name>
    <dbReference type="NCBI Taxonomy" id="680283"/>
    <lineage>
        <taxon>Bacteria</taxon>
        <taxon>Pseudomonadati</taxon>
        <taxon>Bacteroidota</taxon>
        <taxon>Flavobacteriia</taxon>
        <taxon>Flavobacteriales</taxon>
        <taxon>Flavobacteriaceae</taxon>
        <taxon>Salinimicrobium</taxon>
    </lineage>
</organism>
<dbReference type="PANTHER" id="PTHR30445">
    <property type="entry name" value="K(+)_H(+) ANTIPORTER SUBUNIT KHTT"/>
    <property type="match status" value="1"/>
</dbReference>
<keyword evidence="6 8" id="KW-1133">Transmembrane helix</keyword>
<gene>
    <name evidence="10" type="ORF">GCM10007103_17520</name>
</gene>
<evidence type="ECO:0000313" key="11">
    <source>
        <dbReference type="Proteomes" id="UP000610456"/>
    </source>
</evidence>
<dbReference type="AlphaFoldDB" id="A0A918SFW5"/>
<feature type="transmembrane region" description="Helical" evidence="8">
    <location>
        <begin position="455"/>
        <end position="477"/>
    </location>
</feature>
<dbReference type="GO" id="GO:0008324">
    <property type="term" value="F:monoatomic cation transmembrane transporter activity"/>
    <property type="evidence" value="ECO:0007669"/>
    <property type="project" value="InterPro"/>
</dbReference>
<feature type="transmembrane region" description="Helical" evidence="8">
    <location>
        <begin position="484"/>
        <end position="505"/>
    </location>
</feature>
<dbReference type="Pfam" id="PF06826">
    <property type="entry name" value="Asp-Al_Ex"/>
    <property type="match status" value="2"/>
</dbReference>
<keyword evidence="3" id="KW-0813">Transport</keyword>
<dbReference type="InterPro" id="IPR006037">
    <property type="entry name" value="RCK_C"/>
</dbReference>
<evidence type="ECO:0000256" key="4">
    <source>
        <dbReference type="ARBA" id="ARBA00022475"/>
    </source>
</evidence>
<feature type="transmembrane region" description="Helical" evidence="8">
    <location>
        <begin position="34"/>
        <end position="52"/>
    </location>
</feature>